<dbReference type="InterPro" id="IPR016130">
    <property type="entry name" value="Tyr_Pase_AS"/>
</dbReference>
<dbReference type="Proteomes" id="UP000248330">
    <property type="component" value="Unassembled WGS sequence"/>
</dbReference>
<dbReference type="GO" id="GO:0004721">
    <property type="term" value="F:phosphoprotein phosphatase activity"/>
    <property type="evidence" value="ECO:0007669"/>
    <property type="project" value="InterPro"/>
</dbReference>
<dbReference type="PROSITE" id="PS00383">
    <property type="entry name" value="TYR_PHOSPHATASE_1"/>
    <property type="match status" value="1"/>
</dbReference>
<protein>
    <submittedName>
        <fullName evidence="2">Protein-tyrosine phosphatase</fullName>
    </submittedName>
</protein>
<dbReference type="InterPro" id="IPR026893">
    <property type="entry name" value="Tyr/Ser_Pase_IphP-type"/>
</dbReference>
<evidence type="ECO:0000256" key="1">
    <source>
        <dbReference type="ARBA" id="ARBA00009580"/>
    </source>
</evidence>
<dbReference type="AlphaFoldDB" id="A0A318EHB8"/>
<dbReference type="SUPFAM" id="SSF52799">
    <property type="entry name" value="(Phosphotyrosine protein) phosphatases II"/>
    <property type="match status" value="1"/>
</dbReference>
<dbReference type="InterPro" id="IPR029021">
    <property type="entry name" value="Prot-tyrosine_phosphatase-like"/>
</dbReference>
<organism evidence="2 3">
    <name type="scientific">Sinimarinibacterium flocculans</name>
    <dbReference type="NCBI Taxonomy" id="985250"/>
    <lineage>
        <taxon>Bacteria</taxon>
        <taxon>Pseudomonadati</taxon>
        <taxon>Pseudomonadota</taxon>
        <taxon>Gammaproteobacteria</taxon>
        <taxon>Nevskiales</taxon>
        <taxon>Nevskiaceae</taxon>
        <taxon>Sinimarinibacterium</taxon>
    </lineage>
</organism>
<dbReference type="EMBL" id="QICN01000001">
    <property type="protein sequence ID" value="PXV71330.1"/>
    <property type="molecule type" value="Genomic_DNA"/>
</dbReference>
<keyword evidence="3" id="KW-1185">Reference proteome</keyword>
<dbReference type="Gene3D" id="3.90.190.10">
    <property type="entry name" value="Protein tyrosine phosphatase superfamily"/>
    <property type="match status" value="1"/>
</dbReference>
<dbReference type="Pfam" id="PF13350">
    <property type="entry name" value="Y_phosphatase3"/>
    <property type="match status" value="1"/>
</dbReference>
<comment type="similarity">
    <text evidence="1">Belongs to the protein-tyrosine phosphatase family.</text>
</comment>
<sequence length="260" mass="28692">MTASATTPPSGLKVFRDLGGTPTADGRRIRSGRIFRSGDLSALNAADHDRLRALGIRLVCDLRSEFERTARPSQWPEDLQTEWLVAGLLDVRSGHVDLRRMLIEDPTPAGVRRMLIATYEALPAAAAPLLPQLFERLANDELPALIHCSAGKDRTGFICACIQHALGVDREQIHAHYLATREHLAIDAMASRIAERLREVVGDAAARQMVRVLADVEAEYLDAAFDRIDQDHGSITGYLRTCGLTPPLEQQMRAQLLEDV</sequence>
<proteinExistence type="inferred from homology"/>
<dbReference type="RefSeq" id="WP_110263453.1">
    <property type="nucleotide sequence ID" value="NZ_CAKZQT010000007.1"/>
</dbReference>
<reference evidence="2 3" key="1">
    <citation type="submission" date="2018-04" db="EMBL/GenBank/DDBJ databases">
        <title>Genomic Encyclopedia of Type Strains, Phase IV (KMG-IV): sequencing the most valuable type-strain genomes for metagenomic binning, comparative biology and taxonomic classification.</title>
        <authorList>
            <person name="Goeker M."/>
        </authorList>
    </citation>
    <scope>NUCLEOTIDE SEQUENCE [LARGE SCALE GENOMIC DNA]</scope>
    <source>
        <strain evidence="2 3">DSM 104150</strain>
    </source>
</reference>
<gene>
    <name evidence="2" type="ORF">C8D93_101375</name>
</gene>
<evidence type="ECO:0000313" key="3">
    <source>
        <dbReference type="Proteomes" id="UP000248330"/>
    </source>
</evidence>
<dbReference type="PANTHER" id="PTHR31126:SF1">
    <property type="entry name" value="TYROSINE SPECIFIC PROTEIN PHOSPHATASES DOMAIN-CONTAINING PROTEIN"/>
    <property type="match status" value="1"/>
</dbReference>
<evidence type="ECO:0000313" key="2">
    <source>
        <dbReference type="EMBL" id="PXV71330.1"/>
    </source>
</evidence>
<accession>A0A318EHB8</accession>
<comment type="caution">
    <text evidence="2">The sequence shown here is derived from an EMBL/GenBank/DDBJ whole genome shotgun (WGS) entry which is preliminary data.</text>
</comment>
<name>A0A318EHB8_9GAMM</name>
<dbReference type="OrthoDB" id="1188001at2"/>
<dbReference type="PANTHER" id="PTHR31126">
    <property type="entry name" value="TYROSINE-PROTEIN PHOSPHATASE"/>
    <property type="match status" value="1"/>
</dbReference>